<evidence type="ECO:0000259" key="1">
    <source>
        <dbReference type="Pfam" id="PF13701"/>
    </source>
</evidence>
<sequence>MHRKPEKSVSYNKRVKINFDGGHLSSDSGLLLYKEFDEELGITKTVKEKIHVSDNASHHTHFNYDVIMQKVYQHLAGYHTDNAADDLQVEPTMLHIFSKERLASQPTISKIKPSLGFTCCTRSNRDYIVS</sequence>
<dbReference type="InterPro" id="IPR025668">
    <property type="entry name" value="Tnp_DDE_dom"/>
</dbReference>
<evidence type="ECO:0000313" key="3">
    <source>
        <dbReference type="Proteomes" id="UP000618943"/>
    </source>
</evidence>
<dbReference type="Pfam" id="PF13701">
    <property type="entry name" value="DDE_Tnp_1_4"/>
    <property type="match status" value="1"/>
</dbReference>
<dbReference type="RefSeq" id="WP_200747996.1">
    <property type="nucleotide sequence ID" value="NZ_JAEOAH010000003.1"/>
</dbReference>
<organism evidence="2 3">
    <name type="scientific">Viridibacillus soli</name>
    <dbReference type="NCBI Taxonomy" id="2798301"/>
    <lineage>
        <taxon>Bacteria</taxon>
        <taxon>Bacillati</taxon>
        <taxon>Bacillota</taxon>
        <taxon>Bacilli</taxon>
        <taxon>Bacillales</taxon>
        <taxon>Caryophanaceae</taxon>
        <taxon>Viridibacillus</taxon>
    </lineage>
</organism>
<dbReference type="Proteomes" id="UP000618943">
    <property type="component" value="Unassembled WGS sequence"/>
</dbReference>
<gene>
    <name evidence="2" type="ORF">JFL43_03050</name>
</gene>
<name>A0ABS1H379_9BACL</name>
<accession>A0ABS1H379</accession>
<proteinExistence type="predicted"/>
<protein>
    <submittedName>
        <fullName evidence="2">Transposase</fullName>
    </submittedName>
</protein>
<feature type="domain" description="Transposase DDE" evidence="1">
    <location>
        <begin position="9"/>
        <end position="111"/>
    </location>
</feature>
<reference evidence="2 3" key="1">
    <citation type="submission" date="2020-12" db="EMBL/GenBank/DDBJ databases">
        <title>YIM B01967 draft genome.</title>
        <authorList>
            <person name="Yan X."/>
        </authorList>
    </citation>
    <scope>NUCLEOTIDE SEQUENCE [LARGE SCALE GENOMIC DNA]</scope>
    <source>
        <strain evidence="2 3">YIM B01967</strain>
    </source>
</reference>
<comment type="caution">
    <text evidence="2">The sequence shown here is derived from an EMBL/GenBank/DDBJ whole genome shotgun (WGS) entry which is preliminary data.</text>
</comment>
<dbReference type="EMBL" id="JAEOAH010000003">
    <property type="protein sequence ID" value="MBK3493852.1"/>
    <property type="molecule type" value="Genomic_DNA"/>
</dbReference>
<keyword evidence="3" id="KW-1185">Reference proteome</keyword>
<evidence type="ECO:0000313" key="2">
    <source>
        <dbReference type="EMBL" id="MBK3493852.1"/>
    </source>
</evidence>